<evidence type="ECO:0000256" key="1">
    <source>
        <dbReference type="ARBA" id="ARBA00022679"/>
    </source>
</evidence>
<keyword evidence="4" id="KW-0255">Endonuclease</keyword>
<name>A0ABN9MEP0_9NEOB</name>
<dbReference type="InterPro" id="IPR023298">
    <property type="entry name" value="ATPase_P-typ_TM_dom_sf"/>
</dbReference>
<dbReference type="SUPFAM" id="SSF81665">
    <property type="entry name" value="Calcium ATPase, transmembrane domain M"/>
    <property type="match status" value="1"/>
</dbReference>
<organism evidence="9 10">
    <name type="scientific">Ranitomeya imitator</name>
    <name type="common">mimic poison frog</name>
    <dbReference type="NCBI Taxonomy" id="111125"/>
    <lineage>
        <taxon>Eukaryota</taxon>
        <taxon>Metazoa</taxon>
        <taxon>Chordata</taxon>
        <taxon>Craniata</taxon>
        <taxon>Vertebrata</taxon>
        <taxon>Euteleostomi</taxon>
        <taxon>Amphibia</taxon>
        <taxon>Batrachia</taxon>
        <taxon>Anura</taxon>
        <taxon>Neobatrachia</taxon>
        <taxon>Hyloidea</taxon>
        <taxon>Dendrobatidae</taxon>
        <taxon>Dendrobatinae</taxon>
        <taxon>Ranitomeya</taxon>
    </lineage>
</organism>
<dbReference type="PANTHER" id="PTHR33395:SF22">
    <property type="entry name" value="REVERSE TRANSCRIPTASE DOMAIN-CONTAINING PROTEIN"/>
    <property type="match status" value="1"/>
</dbReference>
<evidence type="ECO:0000256" key="5">
    <source>
        <dbReference type="ARBA" id="ARBA00022801"/>
    </source>
</evidence>
<dbReference type="Pfam" id="PF17917">
    <property type="entry name" value="RT_RNaseH"/>
    <property type="match status" value="1"/>
</dbReference>
<accession>A0ABN9MEP0</accession>
<keyword evidence="6" id="KW-0695">RNA-directed DNA polymerase</keyword>
<keyword evidence="2" id="KW-0548">Nucleotidyltransferase</keyword>
<evidence type="ECO:0000256" key="3">
    <source>
        <dbReference type="ARBA" id="ARBA00022722"/>
    </source>
</evidence>
<dbReference type="InterPro" id="IPR041373">
    <property type="entry name" value="RT_RNaseH"/>
</dbReference>
<evidence type="ECO:0000259" key="7">
    <source>
        <dbReference type="Pfam" id="PF17917"/>
    </source>
</evidence>
<dbReference type="InterPro" id="IPR056924">
    <property type="entry name" value="SH3_Tf2-1"/>
</dbReference>
<dbReference type="InterPro" id="IPR043502">
    <property type="entry name" value="DNA/RNA_pol_sf"/>
</dbReference>
<evidence type="ECO:0000256" key="2">
    <source>
        <dbReference type="ARBA" id="ARBA00022695"/>
    </source>
</evidence>
<evidence type="ECO:0000313" key="9">
    <source>
        <dbReference type="EMBL" id="CAJ0964682.1"/>
    </source>
</evidence>
<comment type="caution">
    <text evidence="9">The sequence shown here is derived from an EMBL/GenBank/DDBJ whole genome shotgun (WGS) entry which is preliminary data.</text>
</comment>
<sequence length="870" mass="98936">MKLAFSEWRHLLEGACFPFQVFTDHKNLVYLQTAQRLNSRQARWSLFFSRFHFTLHFLSGEKNIRADALSLHCIICGGGRGASAYCPHESLRNCGPGFARVCASGQDFCTIQFATGGYLLGSLIQGGQDDWASLLPWAEFALNNDVADSTGQTPFLLKYGQHPRVPVPMPVSFAASRVADWAVEARDIWDRTQEAIRASMERMRSSADAHRSPAPTFAPGDLVWLSARNIRLRVESTKFAPSYLGPFKVLEQVNPVVYHLALPPRLGISGTFHVSLLKPVYMSRFSESSAGTSGSSTDDYEVNAILGCKVGRVGFHKTRLSQKSGRMKSADPIEKSWSGIGRNSKPNGDIAEKLMDLQRGTLQIYGRGTCQGVTKTLNFRKAKFDQLRDALNLVDWDNILRTNNTDNKWEMFKNILNRQCKRFIPCGNKRTRNRKNPMWLNKEVRQAINSKKKAFALLKQDGTIEALKNYREKNTLSKKLIKAAKKETEKHIAKESKTNPKLFFNYINSKRIKTENVGPLKNSEERMVVDDEEKANILNTFFSTVFTVENEMLGEIPRNNENPILRVTNLTQEEVRNQLNKIKIDKSPGPDGIHPRVLRELSNKFTFLSNFQYLMIDVAINITITLTMSLNHPAPKLAPYRPPGQLLSPPLLLSIFMQFIFSLIVQTTAFLLVQQQPWYSETDVFRKLHPKHSRPVDQDIDLGPIRSCHITRAGDVRPPIGKCHITDMLSKPFGACVEKIRHCSSPAQYNSNSETWWRQHHASAAGTGRLVVIEGNMNAYKYRDIQDENLFQNVLDLRLGQRFTFKQDNDPKHTAKITKEWLENNSVTILDWPSQSLDLNPIEHHRRDVKMTVHQLSPSNLKELTRTCKE</sequence>
<dbReference type="Proteomes" id="UP001176940">
    <property type="component" value="Unassembled WGS sequence"/>
</dbReference>
<dbReference type="InterPro" id="IPR036397">
    <property type="entry name" value="RNaseH_sf"/>
</dbReference>
<evidence type="ECO:0000256" key="6">
    <source>
        <dbReference type="ARBA" id="ARBA00022918"/>
    </source>
</evidence>
<evidence type="ECO:0000313" key="10">
    <source>
        <dbReference type="Proteomes" id="UP001176940"/>
    </source>
</evidence>
<dbReference type="Gene3D" id="3.30.420.10">
    <property type="entry name" value="Ribonuclease H-like superfamily/Ribonuclease H"/>
    <property type="match status" value="2"/>
</dbReference>
<keyword evidence="3" id="KW-0540">Nuclease</keyword>
<evidence type="ECO:0008006" key="11">
    <source>
        <dbReference type="Google" id="ProtNLM"/>
    </source>
</evidence>
<dbReference type="Pfam" id="PF24626">
    <property type="entry name" value="SH3_Tf2-1"/>
    <property type="match status" value="1"/>
</dbReference>
<gene>
    <name evidence="9" type="ORF">RIMI_LOCUS19480464</name>
</gene>
<dbReference type="PANTHER" id="PTHR33395">
    <property type="entry name" value="TRANSCRIPTASE, PUTATIVE-RELATED-RELATED"/>
    <property type="match status" value="1"/>
</dbReference>
<keyword evidence="5" id="KW-0378">Hydrolase</keyword>
<proteinExistence type="predicted"/>
<keyword evidence="1" id="KW-0808">Transferase</keyword>
<keyword evidence="10" id="KW-1185">Reference proteome</keyword>
<reference evidence="9" key="1">
    <citation type="submission" date="2023-07" db="EMBL/GenBank/DDBJ databases">
        <authorList>
            <person name="Stuckert A."/>
        </authorList>
    </citation>
    <scope>NUCLEOTIDE SEQUENCE</scope>
</reference>
<feature type="domain" description="Reverse transcriptase RNase H-like" evidence="7">
    <location>
        <begin position="4"/>
        <end position="51"/>
    </location>
</feature>
<feature type="domain" description="Tf2-1-like SH3-like" evidence="8">
    <location>
        <begin position="220"/>
        <end position="280"/>
    </location>
</feature>
<dbReference type="EMBL" id="CAUEEQ010062323">
    <property type="protein sequence ID" value="CAJ0964682.1"/>
    <property type="molecule type" value="Genomic_DNA"/>
</dbReference>
<evidence type="ECO:0000259" key="8">
    <source>
        <dbReference type="Pfam" id="PF24626"/>
    </source>
</evidence>
<evidence type="ECO:0000256" key="4">
    <source>
        <dbReference type="ARBA" id="ARBA00022759"/>
    </source>
</evidence>
<dbReference type="SUPFAM" id="SSF56672">
    <property type="entry name" value="DNA/RNA polymerases"/>
    <property type="match status" value="1"/>
</dbReference>
<protein>
    <recommendedName>
        <fullName evidence="11">Reverse transcriptase RNase H-like domain-containing protein</fullName>
    </recommendedName>
</protein>